<evidence type="ECO:0000256" key="6">
    <source>
        <dbReference type="ARBA" id="ARBA00022989"/>
    </source>
</evidence>
<evidence type="ECO:0000256" key="2">
    <source>
        <dbReference type="ARBA" id="ARBA00022475"/>
    </source>
</evidence>
<dbReference type="Pfam" id="PF03799">
    <property type="entry name" value="FtsQ_DivIB_C"/>
    <property type="match status" value="1"/>
</dbReference>
<protein>
    <recommendedName>
        <fullName evidence="9">Cell division protein FtsQ</fullName>
    </recommendedName>
</protein>
<evidence type="ECO:0000256" key="4">
    <source>
        <dbReference type="ARBA" id="ARBA00022618"/>
    </source>
</evidence>
<feature type="region of interest" description="Disordered" evidence="10">
    <location>
        <begin position="218"/>
        <end position="243"/>
    </location>
</feature>
<dbReference type="HAMAP" id="MF_00911">
    <property type="entry name" value="FtsQ_subfam"/>
    <property type="match status" value="1"/>
</dbReference>
<dbReference type="AlphaFoldDB" id="A0A7C9KY72"/>
<dbReference type="Pfam" id="PF08478">
    <property type="entry name" value="POTRA_1"/>
    <property type="match status" value="1"/>
</dbReference>
<dbReference type="Proteomes" id="UP000483432">
    <property type="component" value="Unassembled WGS sequence"/>
</dbReference>
<comment type="subunit">
    <text evidence="9">Part of a complex composed of FtsB, FtsL and FtsQ.</text>
</comment>
<keyword evidence="4 9" id="KW-0132">Cell division</keyword>
<dbReference type="EMBL" id="JAAFGW010000068">
    <property type="protein sequence ID" value="NDP47950.1"/>
    <property type="molecule type" value="Genomic_DNA"/>
</dbReference>
<evidence type="ECO:0000256" key="7">
    <source>
        <dbReference type="ARBA" id="ARBA00023136"/>
    </source>
</evidence>
<dbReference type="GO" id="GO:0043093">
    <property type="term" value="P:FtsZ-dependent cytokinesis"/>
    <property type="evidence" value="ECO:0007669"/>
    <property type="project" value="UniProtKB-UniRule"/>
</dbReference>
<comment type="similarity">
    <text evidence="9">Belongs to the FtsQ/DivIB family. FtsQ subfamily.</text>
</comment>
<evidence type="ECO:0000259" key="11">
    <source>
        <dbReference type="PROSITE" id="PS51779"/>
    </source>
</evidence>
<dbReference type="GO" id="GO:0032153">
    <property type="term" value="C:cell division site"/>
    <property type="evidence" value="ECO:0007669"/>
    <property type="project" value="UniProtKB-UniRule"/>
</dbReference>
<accession>A0A7C9KY72</accession>
<dbReference type="InterPro" id="IPR034746">
    <property type="entry name" value="POTRA"/>
</dbReference>
<comment type="caution">
    <text evidence="12">The sequence shown here is derived from an EMBL/GenBank/DDBJ whole genome shotgun (WGS) entry which is preliminary data.</text>
</comment>
<keyword evidence="7 9" id="KW-0472">Membrane</keyword>
<keyword evidence="8 9" id="KW-0131">Cell cycle</keyword>
<keyword evidence="5 9" id="KW-0812">Transmembrane</keyword>
<reference evidence="12 13" key="1">
    <citation type="submission" date="2019-09" db="EMBL/GenBank/DDBJ databases">
        <title>H2 Metabolism Revealed by Metagenomic Analysis in Subglacial Sediment of East Antarctica.</title>
        <authorList>
            <person name="Yang Z."/>
            <person name="Zhang Y."/>
            <person name="Lv Y."/>
            <person name="Yan W."/>
            <person name="Xiao X."/>
            <person name="Sun B."/>
            <person name="Ma H."/>
        </authorList>
    </citation>
    <scope>NUCLEOTIDE SEQUENCE [LARGE SCALE GENOMIC DNA]</scope>
    <source>
        <strain evidence="12">Bin2_2</strain>
    </source>
</reference>
<evidence type="ECO:0000256" key="3">
    <source>
        <dbReference type="ARBA" id="ARBA00022519"/>
    </source>
</evidence>
<dbReference type="InterPro" id="IPR045335">
    <property type="entry name" value="FtsQ_C_sf"/>
</dbReference>
<evidence type="ECO:0000256" key="9">
    <source>
        <dbReference type="HAMAP-Rule" id="MF_00911"/>
    </source>
</evidence>
<gene>
    <name evidence="9" type="primary">ftsQ</name>
    <name evidence="12" type="ORF">GZ085_06070</name>
</gene>
<dbReference type="InterPro" id="IPR005548">
    <property type="entry name" value="Cell_div_FtsQ/DivIB_C"/>
</dbReference>
<evidence type="ECO:0000313" key="12">
    <source>
        <dbReference type="EMBL" id="NDP47950.1"/>
    </source>
</evidence>
<dbReference type="InterPro" id="IPR013685">
    <property type="entry name" value="POTRA_FtsQ_type"/>
</dbReference>
<evidence type="ECO:0000256" key="5">
    <source>
        <dbReference type="ARBA" id="ARBA00022692"/>
    </source>
</evidence>
<evidence type="ECO:0000256" key="1">
    <source>
        <dbReference type="ARBA" id="ARBA00004370"/>
    </source>
</evidence>
<dbReference type="PANTHER" id="PTHR35851">
    <property type="entry name" value="CELL DIVISION PROTEIN FTSQ"/>
    <property type="match status" value="1"/>
</dbReference>
<dbReference type="GO" id="GO:0090529">
    <property type="term" value="P:cell septum assembly"/>
    <property type="evidence" value="ECO:0007669"/>
    <property type="project" value="InterPro"/>
</dbReference>
<dbReference type="Gene3D" id="3.40.50.11690">
    <property type="entry name" value="Cell division protein FtsQ/DivIB"/>
    <property type="match status" value="1"/>
</dbReference>
<keyword evidence="2 9" id="KW-1003">Cell membrane</keyword>
<evidence type="ECO:0000256" key="10">
    <source>
        <dbReference type="SAM" id="MobiDB-lite"/>
    </source>
</evidence>
<dbReference type="GO" id="GO:0005886">
    <property type="term" value="C:plasma membrane"/>
    <property type="evidence" value="ECO:0007669"/>
    <property type="project" value="UniProtKB-SubCell"/>
</dbReference>
<comment type="function">
    <text evidence="9">Essential cell division protein. May link together the upstream cell division proteins, which are predominantly cytoplasmic, with the downstream cell division proteins, which are predominantly periplasmic. May control correct divisome assembly.</text>
</comment>
<proteinExistence type="inferred from homology"/>
<feature type="domain" description="POTRA" evidence="11">
    <location>
        <begin position="41"/>
        <end position="110"/>
    </location>
</feature>
<evidence type="ECO:0000256" key="8">
    <source>
        <dbReference type="ARBA" id="ARBA00023306"/>
    </source>
</evidence>
<name>A0A7C9KY72_9PROT</name>
<evidence type="ECO:0000313" key="13">
    <source>
        <dbReference type="Proteomes" id="UP000483432"/>
    </source>
</evidence>
<sequence>MSTPAELAAHPMCQLARVLTWGALGLLTYGVVNWVAAQPLFALHNIDVKTPMAHVTEAQIRLVAERRVRGTFFTVDLERVRSSLEKLPWVREARVERRWPDTLVVSLVEHVPLARWNDTALVSEAGEVFVAALNQPLPRLSGPEESSAEVVTAYRSYQAALTPLGMTIDELHLSPRRAWRIRLDNGLQIALGREQSTIRLSRFVAFYPRLFENPAATKTTAAKTTVESSVTETPAEPAPTVHPVTVDLRYPDGFAIRMPRGVSPFKSSTT</sequence>
<keyword evidence="6 9" id="KW-1133">Transmembrane helix</keyword>
<keyword evidence="3 9" id="KW-0997">Cell inner membrane</keyword>
<dbReference type="Gene3D" id="3.10.20.310">
    <property type="entry name" value="membrane protein fhac"/>
    <property type="match status" value="1"/>
</dbReference>
<dbReference type="InterPro" id="IPR026579">
    <property type="entry name" value="FtsQ"/>
</dbReference>
<comment type="subcellular location">
    <subcellularLocation>
        <location evidence="9">Cell inner membrane</location>
        <topology evidence="9">Single-pass type II membrane protein</topology>
    </subcellularLocation>
    <subcellularLocation>
        <location evidence="1">Membrane</location>
    </subcellularLocation>
    <text evidence="9">Localizes to the division septum.</text>
</comment>
<organism evidence="12 13">
    <name type="scientific">Sulfuriferula multivorans</name>
    <dbReference type="NCBI Taxonomy" id="1559896"/>
    <lineage>
        <taxon>Bacteria</taxon>
        <taxon>Pseudomonadati</taxon>
        <taxon>Pseudomonadota</taxon>
        <taxon>Betaproteobacteria</taxon>
        <taxon>Nitrosomonadales</taxon>
        <taxon>Sulfuricellaceae</taxon>
        <taxon>Sulfuriferula</taxon>
    </lineage>
</organism>
<dbReference type="PANTHER" id="PTHR35851:SF1">
    <property type="entry name" value="CELL DIVISION PROTEIN FTSQ"/>
    <property type="match status" value="1"/>
</dbReference>
<dbReference type="PROSITE" id="PS51779">
    <property type="entry name" value="POTRA"/>
    <property type="match status" value="1"/>
</dbReference>